<dbReference type="PROSITE" id="PS50110">
    <property type="entry name" value="RESPONSE_REGULATORY"/>
    <property type="match status" value="1"/>
</dbReference>
<dbReference type="EMBL" id="QSIS01000002">
    <property type="protein sequence ID" value="RHD10472.1"/>
    <property type="molecule type" value="Genomic_DNA"/>
</dbReference>
<evidence type="ECO:0000313" key="9">
    <source>
        <dbReference type="Proteomes" id="UP000095621"/>
    </source>
</evidence>
<comment type="function">
    <text evidence="2">May play the central regulatory role in sporulation. It may be an element of the effector pathway responsible for the activation of sporulation genes in response to nutritional stress. Spo0A may act in concert with spo0H (a sigma factor) to control the expression of some genes that are critical to the sporulation process.</text>
</comment>
<dbReference type="SMART" id="SM00448">
    <property type="entry name" value="REC"/>
    <property type="match status" value="1"/>
</dbReference>
<evidence type="ECO:0000313" key="6">
    <source>
        <dbReference type="EMBL" id="CUQ75007.1"/>
    </source>
</evidence>
<reference evidence="10 11" key="2">
    <citation type="submission" date="2018-08" db="EMBL/GenBank/DDBJ databases">
        <title>A genome reference for cultivated species of the human gut microbiota.</title>
        <authorList>
            <person name="Zou Y."/>
            <person name="Xue W."/>
            <person name="Luo G."/>
        </authorList>
    </citation>
    <scope>NUCLEOTIDE SEQUENCE [LARGE SCALE GENOMIC DNA]</scope>
    <source>
        <strain evidence="8 10">AM32-2AC</strain>
        <strain evidence="7 11">AM37-3BH</strain>
    </source>
</reference>
<dbReference type="EMBL" id="CZBU01000001">
    <property type="protein sequence ID" value="CUQ75007.1"/>
    <property type="molecule type" value="Genomic_DNA"/>
</dbReference>
<proteinExistence type="predicted"/>
<dbReference type="Proteomes" id="UP000285844">
    <property type="component" value="Unassembled WGS sequence"/>
</dbReference>
<feature type="domain" description="HTH LytTR-type" evidence="5">
    <location>
        <begin position="133"/>
        <end position="232"/>
    </location>
</feature>
<evidence type="ECO:0000256" key="2">
    <source>
        <dbReference type="ARBA" id="ARBA00024867"/>
    </source>
</evidence>
<dbReference type="Proteomes" id="UP000095621">
    <property type="component" value="Unassembled WGS sequence"/>
</dbReference>
<accession>A0A174YNF6</accession>
<dbReference type="InterPro" id="IPR007492">
    <property type="entry name" value="LytTR_DNA-bd_dom"/>
</dbReference>
<evidence type="ECO:0000256" key="1">
    <source>
        <dbReference type="ARBA" id="ARBA00018672"/>
    </source>
</evidence>
<dbReference type="GO" id="GO:0003677">
    <property type="term" value="F:DNA binding"/>
    <property type="evidence" value="ECO:0007669"/>
    <property type="project" value="UniProtKB-KW"/>
</dbReference>
<evidence type="ECO:0000313" key="8">
    <source>
        <dbReference type="EMBL" id="RHD10472.1"/>
    </source>
</evidence>
<name>A0A174YNF6_9FIRM</name>
<dbReference type="InterPro" id="IPR001789">
    <property type="entry name" value="Sig_transdc_resp-reg_receiver"/>
</dbReference>
<dbReference type="Pfam" id="PF04397">
    <property type="entry name" value="LytTR"/>
    <property type="match status" value="1"/>
</dbReference>
<evidence type="ECO:0000313" key="7">
    <source>
        <dbReference type="EMBL" id="RHC15407.1"/>
    </source>
</evidence>
<sequence>MEYKVALCDDDEKIASKIMEAFNNELHAHNLEATIDYYSSGNVLIEAVKEKHYNLALLDIDMTPLNGFDTAQSICSISSDTRIVFVTSHEELVFDTFEYTPFYFIRKKYYETGVKKLVNKLTHTDLLTTSVHLEKNGSITSIDSVSIKYAVSQDHMLNIYTTSGNYQLRKKLSDLENELAGYNFIRVHKSCLINYMHVRRFDAVSSEVIMKDGFRIKVGRSYKDTFKKGFVQYRRTM</sequence>
<evidence type="ECO:0000259" key="4">
    <source>
        <dbReference type="PROSITE" id="PS50110"/>
    </source>
</evidence>
<evidence type="ECO:0000313" key="11">
    <source>
        <dbReference type="Proteomes" id="UP000285844"/>
    </source>
</evidence>
<dbReference type="Gene3D" id="2.40.50.1020">
    <property type="entry name" value="LytTr DNA-binding domain"/>
    <property type="match status" value="1"/>
</dbReference>
<reference evidence="6 9" key="1">
    <citation type="submission" date="2015-09" db="EMBL/GenBank/DDBJ databases">
        <authorList>
            <consortium name="Pathogen Informatics"/>
        </authorList>
    </citation>
    <scope>NUCLEOTIDE SEQUENCE [LARGE SCALE GENOMIC DNA]</scope>
    <source>
        <strain evidence="6 9">2789STDY5834875</strain>
    </source>
</reference>
<dbReference type="RefSeq" id="WP_055214176.1">
    <property type="nucleotide sequence ID" value="NZ_CZBU01000001.1"/>
</dbReference>
<dbReference type="EMBL" id="QSHM01000001">
    <property type="protein sequence ID" value="RHC15407.1"/>
    <property type="molecule type" value="Genomic_DNA"/>
</dbReference>
<organism evidence="6 9">
    <name type="scientific">Lachnospira eligens</name>
    <dbReference type="NCBI Taxonomy" id="39485"/>
    <lineage>
        <taxon>Bacteria</taxon>
        <taxon>Bacillati</taxon>
        <taxon>Bacillota</taxon>
        <taxon>Clostridia</taxon>
        <taxon>Lachnospirales</taxon>
        <taxon>Lachnospiraceae</taxon>
        <taxon>Lachnospira</taxon>
    </lineage>
</organism>
<dbReference type="PANTHER" id="PTHR37299">
    <property type="entry name" value="TRANSCRIPTIONAL REGULATOR-RELATED"/>
    <property type="match status" value="1"/>
</dbReference>
<dbReference type="SMART" id="SM00850">
    <property type="entry name" value="LytTR"/>
    <property type="match status" value="1"/>
</dbReference>
<dbReference type="PANTHER" id="PTHR37299:SF1">
    <property type="entry name" value="STAGE 0 SPORULATION PROTEIN A HOMOLOG"/>
    <property type="match status" value="1"/>
</dbReference>
<keyword evidence="7" id="KW-0238">DNA-binding</keyword>
<dbReference type="Pfam" id="PF00072">
    <property type="entry name" value="Response_reg"/>
    <property type="match status" value="1"/>
</dbReference>
<dbReference type="SUPFAM" id="SSF52172">
    <property type="entry name" value="CheY-like"/>
    <property type="match status" value="1"/>
</dbReference>
<dbReference type="InterPro" id="IPR011006">
    <property type="entry name" value="CheY-like_superfamily"/>
</dbReference>
<dbReference type="GO" id="GO:0000156">
    <property type="term" value="F:phosphorelay response regulator activity"/>
    <property type="evidence" value="ECO:0007669"/>
    <property type="project" value="InterPro"/>
</dbReference>
<dbReference type="PROSITE" id="PS50930">
    <property type="entry name" value="HTH_LYTTR"/>
    <property type="match status" value="1"/>
</dbReference>
<gene>
    <name evidence="6" type="primary">lytR_1</name>
    <name evidence="8" type="ORF">DW811_02145</name>
    <name evidence="7" type="ORF">DW858_00775</name>
    <name evidence="6" type="ORF">ERS852490_00272</name>
</gene>
<feature type="modified residue" description="4-aspartylphosphate" evidence="3">
    <location>
        <position position="59"/>
    </location>
</feature>
<evidence type="ECO:0000256" key="3">
    <source>
        <dbReference type="PROSITE-ProRule" id="PRU00169"/>
    </source>
</evidence>
<dbReference type="OrthoDB" id="9788600at2"/>
<evidence type="ECO:0000313" key="10">
    <source>
        <dbReference type="Proteomes" id="UP000284794"/>
    </source>
</evidence>
<dbReference type="Gene3D" id="3.40.50.2300">
    <property type="match status" value="1"/>
</dbReference>
<feature type="domain" description="Response regulatory" evidence="4">
    <location>
        <begin position="4"/>
        <end position="122"/>
    </location>
</feature>
<protein>
    <recommendedName>
        <fullName evidence="1">Stage 0 sporulation protein A homolog</fullName>
    </recommendedName>
</protein>
<dbReference type="InterPro" id="IPR046947">
    <property type="entry name" value="LytR-like"/>
</dbReference>
<dbReference type="Proteomes" id="UP000284794">
    <property type="component" value="Unassembled WGS sequence"/>
</dbReference>
<keyword evidence="3" id="KW-0597">Phosphoprotein</keyword>
<dbReference type="AlphaFoldDB" id="A0A174YNF6"/>
<evidence type="ECO:0000259" key="5">
    <source>
        <dbReference type="PROSITE" id="PS50930"/>
    </source>
</evidence>